<gene>
    <name evidence="1" type="ORF">LCGC14_2896190</name>
</gene>
<feature type="non-terminal residue" evidence="1">
    <location>
        <position position="1"/>
    </location>
</feature>
<dbReference type="EMBL" id="LAZR01056893">
    <property type="protein sequence ID" value="KKK73201.1"/>
    <property type="molecule type" value="Genomic_DNA"/>
</dbReference>
<protein>
    <submittedName>
        <fullName evidence="1">Uncharacterized protein</fullName>
    </submittedName>
</protein>
<reference evidence="1" key="1">
    <citation type="journal article" date="2015" name="Nature">
        <title>Complex archaea that bridge the gap between prokaryotes and eukaryotes.</title>
        <authorList>
            <person name="Spang A."/>
            <person name="Saw J.H."/>
            <person name="Jorgensen S.L."/>
            <person name="Zaremba-Niedzwiedzka K."/>
            <person name="Martijn J."/>
            <person name="Lind A.E."/>
            <person name="van Eijk R."/>
            <person name="Schleper C."/>
            <person name="Guy L."/>
            <person name="Ettema T.J."/>
        </authorList>
    </citation>
    <scope>NUCLEOTIDE SEQUENCE</scope>
</reference>
<dbReference type="InterPro" id="IPR056209">
    <property type="entry name" value="SU10_adaptor"/>
</dbReference>
<sequence>LSFTYDELIAAIQTWLEEGSLEFSGDLPILVKLGESRLATDLNFEIFDVVVGGALTSGQFAQAIKPANWQGTRSIHLRDSGGGGLRRFLERRSYEWCLDFEPDETATAEPKYYAEFTETDFFVVPPPDIAYGFELRQIQTPDALAPGNQNTWLGDNAGDLLLYACLLASDEFLISDPSDIDTWRQSYGELMPARKIELRRQWRGDYDPVKSAATTVSMAG</sequence>
<dbReference type="Pfam" id="PF24175">
    <property type="entry name" value="SU10_adaptor"/>
    <property type="match status" value="1"/>
</dbReference>
<comment type="caution">
    <text evidence="1">The sequence shown here is derived from an EMBL/GenBank/DDBJ whole genome shotgun (WGS) entry which is preliminary data.</text>
</comment>
<proteinExistence type="predicted"/>
<organism evidence="1">
    <name type="scientific">marine sediment metagenome</name>
    <dbReference type="NCBI Taxonomy" id="412755"/>
    <lineage>
        <taxon>unclassified sequences</taxon>
        <taxon>metagenomes</taxon>
        <taxon>ecological metagenomes</taxon>
    </lineage>
</organism>
<name>A0A0F9ALX6_9ZZZZ</name>
<dbReference type="AlphaFoldDB" id="A0A0F9ALX6"/>
<accession>A0A0F9ALX6</accession>
<evidence type="ECO:0000313" key="1">
    <source>
        <dbReference type="EMBL" id="KKK73201.1"/>
    </source>
</evidence>